<sequence>MMPLVLAQIGESNRIKAFWGQEKIRNHLENLGFTAGSEVCVLSKTFGNVIVSIKDSRIAISEELAKKIMV</sequence>
<dbReference type="PANTHER" id="PTHR43151">
    <property type="entry name" value="FEOA FAMILY PROTEIN"/>
    <property type="match status" value="1"/>
</dbReference>
<keyword evidence="1" id="KW-0408">Iron</keyword>
<dbReference type="GO" id="GO:0046914">
    <property type="term" value="F:transition metal ion binding"/>
    <property type="evidence" value="ECO:0007669"/>
    <property type="project" value="InterPro"/>
</dbReference>
<accession>A0A0E3SN62</accession>
<evidence type="ECO:0000313" key="4">
    <source>
        <dbReference type="Proteomes" id="UP000033066"/>
    </source>
</evidence>
<dbReference type="KEGG" id="mbak:MSBR3_1980"/>
<dbReference type="PANTHER" id="PTHR43151:SF1">
    <property type="entry name" value="SSR2333 PROTEIN"/>
    <property type="match status" value="1"/>
</dbReference>
<reference evidence="3" key="1">
    <citation type="submission" date="2014-07" db="EMBL/GenBank/DDBJ databases">
        <title>Methanogenic archaea and the global carbon cycle.</title>
        <authorList>
            <person name="Henriksen J.R."/>
            <person name="Luke J."/>
            <person name="Reinhart S."/>
            <person name="Benedict M.N."/>
            <person name="Youngblut N.D."/>
            <person name="Metcalf M.E."/>
            <person name="Whitaker R.J."/>
            <person name="Metcalf W.W."/>
        </authorList>
    </citation>
    <scope>NUCLEOTIDE SEQUENCE [LARGE SCALE GENOMIC DNA]</scope>
    <source>
        <strain evidence="3">3</strain>
    </source>
</reference>
<feature type="domain" description="Ferrous iron transporter FeoA-like" evidence="2">
    <location>
        <begin position="2"/>
        <end position="70"/>
    </location>
</feature>
<evidence type="ECO:0000256" key="1">
    <source>
        <dbReference type="ARBA" id="ARBA00023004"/>
    </source>
</evidence>
<gene>
    <name evidence="3" type="ORF">MSBR3_1980</name>
</gene>
<dbReference type="STRING" id="1434107.MSBR3_1980"/>
<dbReference type="GeneID" id="24789550"/>
<dbReference type="SUPFAM" id="SSF50037">
    <property type="entry name" value="C-terminal domain of transcriptional repressors"/>
    <property type="match status" value="1"/>
</dbReference>
<dbReference type="InterPro" id="IPR008988">
    <property type="entry name" value="Transcriptional_repressor_C"/>
</dbReference>
<evidence type="ECO:0000259" key="2">
    <source>
        <dbReference type="SMART" id="SM00899"/>
    </source>
</evidence>
<dbReference type="Gene3D" id="2.30.30.90">
    <property type="match status" value="1"/>
</dbReference>
<dbReference type="InterPro" id="IPR038157">
    <property type="entry name" value="FeoA_core_dom"/>
</dbReference>
<dbReference type="Proteomes" id="UP000033066">
    <property type="component" value="Chromosome"/>
</dbReference>
<name>A0A0E3SN62_METBA</name>
<dbReference type="Pfam" id="PF04023">
    <property type="entry name" value="FeoA"/>
    <property type="match status" value="1"/>
</dbReference>
<protein>
    <recommendedName>
        <fullName evidence="2">Ferrous iron transporter FeoA-like domain-containing protein</fullName>
    </recommendedName>
</protein>
<dbReference type="HOGENOM" id="CLU_150646_6_0_2"/>
<dbReference type="SMART" id="SM00899">
    <property type="entry name" value="FeoA"/>
    <property type="match status" value="1"/>
</dbReference>
<evidence type="ECO:0000313" key="3">
    <source>
        <dbReference type="EMBL" id="AKB82558.1"/>
    </source>
</evidence>
<dbReference type="InterPro" id="IPR007167">
    <property type="entry name" value="Fe-transptr_FeoA-like"/>
</dbReference>
<dbReference type="RefSeq" id="WP_048108067.1">
    <property type="nucleotide sequence ID" value="NZ_CP009517.1"/>
</dbReference>
<dbReference type="AlphaFoldDB" id="A0A0E3SN62"/>
<dbReference type="InterPro" id="IPR053184">
    <property type="entry name" value="FeoA-like"/>
</dbReference>
<organism evidence="3 4">
    <name type="scientific">Methanosarcina barkeri 3</name>
    <dbReference type="NCBI Taxonomy" id="1434107"/>
    <lineage>
        <taxon>Archaea</taxon>
        <taxon>Methanobacteriati</taxon>
        <taxon>Methanobacteriota</taxon>
        <taxon>Stenosarchaea group</taxon>
        <taxon>Methanomicrobia</taxon>
        <taxon>Methanosarcinales</taxon>
        <taxon>Methanosarcinaceae</taxon>
        <taxon>Methanosarcina</taxon>
    </lineage>
</organism>
<dbReference type="PATRIC" id="fig|1434107.4.peg.2546"/>
<dbReference type="EMBL" id="CP009517">
    <property type="protein sequence ID" value="AKB82558.1"/>
    <property type="molecule type" value="Genomic_DNA"/>
</dbReference>
<dbReference type="OrthoDB" id="372893at2157"/>
<keyword evidence="4" id="KW-1185">Reference proteome</keyword>
<proteinExistence type="predicted"/>